<sequence>MPYKKETAYNNLPILPPHAELETVQILKKTVSAHKALAELHGWSYMQANPLLLLQTVSLQEAKSSSEIENVVTTNDDLYKAFSAPDSKIISPSTKEVLHYKDALWYGFNEIKQRPLGINIFIELFHKVKQRSDGIRSLPGTVLKNSYGETVYTPPDNKDDILRLLSNLENYINVNEGNIDPLIRLAVIHYQFECIHPFPDGNGRVGRIINVLYLIQEKLLDVPILYLSSYIIEHKSDYYKALQDVTEYADWTNWILYILDAVEVTAKKTLSMIQEIRKVQLETETFVKNEMADIYSRELIELLFEQPYCKISFLVDRHIAKKQTASKYLNRLVAAGLLDKTKQGREYYFINKNLWEILTR</sequence>
<dbReference type="AlphaFoldDB" id="A0A930B6I7"/>
<dbReference type="Proteomes" id="UP000757890">
    <property type="component" value="Unassembled WGS sequence"/>
</dbReference>
<dbReference type="CDD" id="cd00090">
    <property type="entry name" value="HTH_ARSR"/>
    <property type="match status" value="1"/>
</dbReference>
<dbReference type="PROSITE" id="PS51459">
    <property type="entry name" value="FIDO"/>
    <property type="match status" value="1"/>
</dbReference>
<dbReference type="InterPro" id="IPR036597">
    <property type="entry name" value="Fido-like_dom_sf"/>
</dbReference>
<dbReference type="Gene3D" id="1.10.10.10">
    <property type="entry name" value="Winged helix-like DNA-binding domain superfamily/Winged helix DNA-binding domain"/>
    <property type="match status" value="1"/>
</dbReference>
<dbReference type="InterPro" id="IPR025758">
    <property type="entry name" value="Fic/DOC_N"/>
</dbReference>
<name>A0A930B6I7_9FIRM</name>
<comment type="caution">
    <text evidence="5">The sequence shown here is derived from an EMBL/GenBank/DDBJ whole genome shotgun (WGS) entry which is preliminary data.</text>
</comment>
<organism evidence="5 6">
    <name type="scientific">Dialister invisus</name>
    <dbReference type="NCBI Taxonomy" id="218538"/>
    <lineage>
        <taxon>Bacteria</taxon>
        <taxon>Bacillati</taxon>
        <taxon>Bacillota</taxon>
        <taxon>Negativicutes</taxon>
        <taxon>Veillonellales</taxon>
        <taxon>Veillonellaceae</taxon>
        <taxon>Dialister</taxon>
    </lineage>
</organism>
<keyword evidence="1" id="KW-0547">Nucleotide-binding</keyword>
<keyword evidence="1" id="KW-0067">ATP-binding</keyword>
<feature type="active site" evidence="2">
    <location>
        <position position="196"/>
    </location>
</feature>
<dbReference type="SUPFAM" id="SSF140931">
    <property type="entry name" value="Fic-like"/>
    <property type="match status" value="1"/>
</dbReference>
<feature type="binding site" evidence="1">
    <location>
        <begin position="201"/>
        <end position="207"/>
    </location>
    <ligand>
        <name>ATP</name>
        <dbReference type="ChEBI" id="CHEBI:30616"/>
    </ligand>
</feature>
<feature type="binding site" evidence="3">
    <location>
        <begin position="238"/>
        <end position="239"/>
    </location>
    <ligand>
        <name>ATP</name>
        <dbReference type="ChEBI" id="CHEBI:30616"/>
    </ligand>
</feature>
<dbReference type="PANTHER" id="PTHR13504">
    <property type="entry name" value="FIDO DOMAIN-CONTAINING PROTEIN DDB_G0283145"/>
    <property type="match status" value="1"/>
</dbReference>
<feature type="binding site" evidence="1">
    <location>
        <position position="69"/>
    </location>
    <ligand>
        <name>ATP</name>
        <dbReference type="ChEBI" id="CHEBI:30616"/>
    </ligand>
</feature>
<dbReference type="InterPro" id="IPR036388">
    <property type="entry name" value="WH-like_DNA-bd_sf"/>
</dbReference>
<dbReference type="RefSeq" id="WP_276638925.1">
    <property type="nucleotide sequence ID" value="NZ_JAXXJY010000002.1"/>
</dbReference>
<gene>
    <name evidence="5" type="ORF">HXL70_02770</name>
</gene>
<dbReference type="InterPro" id="IPR040198">
    <property type="entry name" value="Fido_containing"/>
</dbReference>
<dbReference type="GO" id="GO:0005524">
    <property type="term" value="F:ATP binding"/>
    <property type="evidence" value="ECO:0007669"/>
    <property type="project" value="UniProtKB-KW"/>
</dbReference>
<feature type="binding site" evidence="3">
    <location>
        <begin position="200"/>
        <end position="207"/>
    </location>
    <ligand>
        <name>ATP</name>
        <dbReference type="ChEBI" id="CHEBI:30616"/>
    </ligand>
</feature>
<dbReference type="Pfam" id="PF13784">
    <property type="entry name" value="Fic_N"/>
    <property type="match status" value="1"/>
</dbReference>
<dbReference type="PIRSF" id="PIRSF038925">
    <property type="entry name" value="AMP-prot_trans"/>
    <property type="match status" value="1"/>
</dbReference>
<evidence type="ECO:0000313" key="5">
    <source>
        <dbReference type="EMBL" id="MBF1128951.1"/>
    </source>
</evidence>
<dbReference type="Pfam" id="PF21248">
    <property type="entry name" value="SoFic-like_C"/>
    <property type="match status" value="1"/>
</dbReference>
<feature type="binding site" evidence="1">
    <location>
        <position position="238"/>
    </location>
    <ligand>
        <name>ATP</name>
        <dbReference type="ChEBI" id="CHEBI:30616"/>
    </ligand>
</feature>
<dbReference type="InterPro" id="IPR003812">
    <property type="entry name" value="Fido"/>
</dbReference>
<dbReference type="EMBL" id="JABZMK010000006">
    <property type="protein sequence ID" value="MBF1128951.1"/>
    <property type="molecule type" value="Genomic_DNA"/>
</dbReference>
<dbReference type="Pfam" id="PF02661">
    <property type="entry name" value="Fic"/>
    <property type="match status" value="1"/>
</dbReference>
<evidence type="ECO:0000259" key="4">
    <source>
        <dbReference type="PROSITE" id="PS51459"/>
    </source>
</evidence>
<feature type="non-terminal residue" evidence="5">
    <location>
        <position position="360"/>
    </location>
</feature>
<evidence type="ECO:0000256" key="1">
    <source>
        <dbReference type="PIRSR" id="PIRSR038925-1"/>
    </source>
</evidence>
<feature type="domain" description="Fido" evidence="4">
    <location>
        <begin position="117"/>
        <end position="260"/>
    </location>
</feature>
<dbReference type="InterPro" id="IPR036390">
    <property type="entry name" value="WH_DNA-bd_sf"/>
</dbReference>
<dbReference type="PANTHER" id="PTHR13504:SF35">
    <property type="entry name" value="PROTEIN ADENYLYLTRANSFERASE SOFIC"/>
    <property type="match status" value="1"/>
</dbReference>
<feature type="binding site" evidence="1">
    <location>
        <position position="196"/>
    </location>
    <ligand>
        <name>ATP</name>
        <dbReference type="ChEBI" id="CHEBI:30616"/>
    </ligand>
</feature>
<evidence type="ECO:0000256" key="3">
    <source>
        <dbReference type="PIRSR" id="PIRSR640198-2"/>
    </source>
</evidence>
<dbReference type="InterPro" id="IPR011991">
    <property type="entry name" value="ArsR-like_HTH"/>
</dbReference>
<dbReference type="Gene3D" id="1.10.3290.10">
    <property type="entry name" value="Fido-like domain"/>
    <property type="match status" value="1"/>
</dbReference>
<dbReference type="InterPro" id="IPR048770">
    <property type="entry name" value="SoFic-like_C"/>
</dbReference>
<dbReference type="SUPFAM" id="SSF46785">
    <property type="entry name" value="Winged helix' DNA-binding domain"/>
    <property type="match status" value="1"/>
</dbReference>
<dbReference type="InterPro" id="IPR026287">
    <property type="entry name" value="SoFic-like"/>
</dbReference>
<reference evidence="5" key="1">
    <citation type="submission" date="2020-04" db="EMBL/GenBank/DDBJ databases">
        <title>Deep metagenomics examines the oral microbiome during advanced dental caries in children, revealing novel taxa and co-occurrences with host molecules.</title>
        <authorList>
            <person name="Baker J.L."/>
            <person name="Morton J.T."/>
            <person name="Dinis M."/>
            <person name="Alvarez R."/>
            <person name="Tran N.C."/>
            <person name="Knight R."/>
            <person name="Edlund A."/>
        </authorList>
    </citation>
    <scope>NUCLEOTIDE SEQUENCE</scope>
    <source>
        <strain evidence="5">JCVI_32_bin.14</strain>
    </source>
</reference>
<accession>A0A930B6I7</accession>
<protein>
    <submittedName>
        <fullName evidence="5">Fic family protein</fullName>
    </submittedName>
</protein>
<proteinExistence type="predicted"/>
<evidence type="ECO:0000256" key="2">
    <source>
        <dbReference type="PIRSR" id="PIRSR640198-1"/>
    </source>
</evidence>
<evidence type="ECO:0000313" key="6">
    <source>
        <dbReference type="Proteomes" id="UP000757890"/>
    </source>
</evidence>